<comment type="caution">
    <text evidence="4">The sequence shown here is derived from an EMBL/GenBank/DDBJ whole genome shotgun (WGS) entry which is preliminary data.</text>
</comment>
<dbReference type="PANTHER" id="PTHR38409:SF1">
    <property type="entry name" value="MITOCHONDRIAL ADAPTER PROTEIN MCP1"/>
    <property type="match status" value="1"/>
</dbReference>
<gene>
    <name evidence="4" type="ORF">QC762_122090</name>
</gene>
<evidence type="ECO:0000313" key="4">
    <source>
        <dbReference type="EMBL" id="KAK4660781.1"/>
    </source>
</evidence>
<dbReference type="Proteomes" id="UP001323405">
    <property type="component" value="Unassembled WGS sequence"/>
</dbReference>
<feature type="region of interest" description="Disordered" evidence="1">
    <location>
        <begin position="106"/>
        <end position="155"/>
    </location>
</feature>
<organism evidence="4 5">
    <name type="scientific">Podospora pseudocomata</name>
    <dbReference type="NCBI Taxonomy" id="2093779"/>
    <lineage>
        <taxon>Eukaryota</taxon>
        <taxon>Fungi</taxon>
        <taxon>Dikarya</taxon>
        <taxon>Ascomycota</taxon>
        <taxon>Pezizomycotina</taxon>
        <taxon>Sordariomycetes</taxon>
        <taxon>Sordariomycetidae</taxon>
        <taxon>Sordariales</taxon>
        <taxon>Podosporaceae</taxon>
        <taxon>Podospora</taxon>
    </lineage>
</organism>
<dbReference type="GeneID" id="87906533"/>
<accession>A0ABR0GYD4</accession>
<feature type="transmembrane region" description="Helical" evidence="2">
    <location>
        <begin position="381"/>
        <end position="404"/>
    </location>
</feature>
<name>A0ABR0GYD4_9PEZI</name>
<dbReference type="EMBL" id="JAFFHA010000001">
    <property type="protein sequence ID" value="KAK4660781.1"/>
    <property type="molecule type" value="Genomic_DNA"/>
</dbReference>
<keyword evidence="2" id="KW-1133">Transmembrane helix</keyword>
<dbReference type="InterPro" id="IPR012472">
    <property type="entry name" value="MCP1_TM"/>
</dbReference>
<protein>
    <recommendedName>
        <fullName evidence="3">Mitochondrial adapter protein MCP1 transmembrane domain-containing protein</fullName>
    </recommendedName>
</protein>
<dbReference type="Pfam" id="PF07950">
    <property type="entry name" value="MCP1_TM"/>
    <property type="match status" value="1"/>
</dbReference>
<sequence length="428" mass="46252">MRCAKPGGPEQCGVRVGFSGHCPPGSAKFRCQQRLNQRIVSGLNNSKAGKKAQRPLPRILHCAFFETGRVTPCLSPLSSTMEYHTLRSRASQDTLVSNASTSLSLLELDPTPMDSPASVPYTDKDLPPLPEQPEESLSDSTHSLRSNPTTTSSVGLSGAGHGPIFYLTRIQRYSSYTFSLFTTLHLATTSVIPVLARSVPASESYLLLAREIYQTPLSEPLLVALPVVVHIGAGIATRLIRRSQNLKRYYGDDHHHRKGSVPAKQTPTLRSGWPTFSYIAASGYGFTAIFAAHAFMNRGLPLLVEGDSANIGLAFVAHGFAKHPVISWTSFVSLIGLGVGHMVWGWAKWVGAAQGAGWQLERHTGNAAVDKQTKKKRRRRLLVINGVAAIGCVMWAAGGLGIVARGGETLGWVGKLYDGLYEKVPGLF</sequence>
<evidence type="ECO:0000256" key="2">
    <source>
        <dbReference type="SAM" id="Phobius"/>
    </source>
</evidence>
<dbReference type="InterPro" id="IPR039960">
    <property type="entry name" value="MCP1"/>
</dbReference>
<feature type="transmembrane region" description="Helical" evidence="2">
    <location>
        <begin position="176"/>
        <end position="196"/>
    </location>
</feature>
<feature type="compositionally biased region" description="Polar residues" evidence="1">
    <location>
        <begin position="141"/>
        <end position="155"/>
    </location>
</feature>
<keyword evidence="5" id="KW-1185">Reference proteome</keyword>
<keyword evidence="2" id="KW-0812">Transmembrane</keyword>
<feature type="domain" description="Mitochondrial adapter protein MCP1 transmembrane" evidence="3">
    <location>
        <begin position="289"/>
        <end position="408"/>
    </location>
</feature>
<evidence type="ECO:0000259" key="3">
    <source>
        <dbReference type="Pfam" id="PF07950"/>
    </source>
</evidence>
<dbReference type="RefSeq" id="XP_062749751.1">
    <property type="nucleotide sequence ID" value="XM_062886626.1"/>
</dbReference>
<feature type="transmembrane region" description="Helical" evidence="2">
    <location>
        <begin position="221"/>
        <end position="240"/>
    </location>
</feature>
<proteinExistence type="predicted"/>
<feature type="transmembrane region" description="Helical" evidence="2">
    <location>
        <begin position="276"/>
        <end position="296"/>
    </location>
</feature>
<evidence type="ECO:0000256" key="1">
    <source>
        <dbReference type="SAM" id="MobiDB-lite"/>
    </source>
</evidence>
<keyword evidence="2" id="KW-0472">Membrane</keyword>
<evidence type="ECO:0000313" key="5">
    <source>
        <dbReference type="Proteomes" id="UP001323405"/>
    </source>
</evidence>
<reference evidence="4 5" key="1">
    <citation type="journal article" date="2023" name="bioRxiv">
        <title>High-quality genome assemblies of four members of thePodospora anserinaspecies complex.</title>
        <authorList>
            <person name="Ament-Velasquez S.L."/>
            <person name="Vogan A.A."/>
            <person name="Wallerman O."/>
            <person name="Hartmann F."/>
            <person name="Gautier V."/>
            <person name="Silar P."/>
            <person name="Giraud T."/>
            <person name="Johannesson H."/>
        </authorList>
    </citation>
    <scope>NUCLEOTIDE SEQUENCE [LARGE SCALE GENOMIC DNA]</scope>
    <source>
        <strain evidence="4 5">CBS 415.72m</strain>
    </source>
</reference>
<feature type="transmembrane region" description="Helical" evidence="2">
    <location>
        <begin position="325"/>
        <end position="344"/>
    </location>
</feature>
<dbReference type="PANTHER" id="PTHR38409">
    <property type="entry name" value="MDM10-COMPLEMENTING PROTEIN 1"/>
    <property type="match status" value="1"/>
</dbReference>